<dbReference type="InterPro" id="IPR050464">
    <property type="entry name" value="Zeta_carotene_desat/Oxidored"/>
</dbReference>
<proteinExistence type="predicted"/>
<evidence type="ECO:0000313" key="3">
    <source>
        <dbReference type="Proteomes" id="UP001516023"/>
    </source>
</evidence>
<sequence length="605" mass="66746">MTSIQLRSLCHLSKTRTSIDDHEASRPPVSTPLLKLGIHYPKLPAPNFSNDDSEIDVPYVIVGGGWGGWGAAKALCEGADDVDVTLIDALPDPTGRTPYLSPNNKPVEAGFRGFWKDYPNIYALCDQLSLQENEIFTPYTNSSFYSPDGLEATAPVFAESKYPTLPSPLGQVLATIPYFERLPIQDRASMVGLLLATIDCLGADEATQQQYDRMTAHELFLRFRLSPRLVNDFLKPTLLVGLFKPPEELSALVVMELLYYYALAHQDSFDVRWIKKGTVSETLIAPLAERLMKKENGGLKVLGGCRVKEISLTQTSQSSGKNTLMATKLSYFDTASGTMQQIEDIDGIILALGCQGMQSVVSSSPDLARLPVFSAAASLKGIDVISVRLWFDRIVETRSPANVFSRFDALRGAGGTFFMLDQLQGQSMAELWGEVESDEDGEKIQRGSVVACDFYNAGGLISLSNEDIVKILTDELLPSAVSKFADAKLVDSWVGKYAGVVSWFSPGSYSRRPPLEGAGNDILPNIKCAGDWVRMGEREHGAKGLCQERAYVSGMEAANSLMRSTMDESFKEHRVLPVREDELQFKLGVEVNRKVMQFLPRFWTR</sequence>
<dbReference type="Pfam" id="PF01593">
    <property type="entry name" value="Amino_oxidase"/>
    <property type="match status" value="1"/>
</dbReference>
<dbReference type="AlphaFoldDB" id="A0ABD3R0A3"/>
<keyword evidence="3" id="KW-1185">Reference proteome</keyword>
<dbReference type="PANTHER" id="PTHR42923:SF46">
    <property type="entry name" value="AMINE OXIDASE"/>
    <property type="match status" value="1"/>
</dbReference>
<dbReference type="EMBL" id="JABMIG020000001">
    <property type="protein sequence ID" value="KAL3805940.1"/>
    <property type="molecule type" value="Genomic_DNA"/>
</dbReference>
<dbReference type="Gene3D" id="3.50.50.60">
    <property type="entry name" value="FAD/NAD(P)-binding domain"/>
    <property type="match status" value="1"/>
</dbReference>
<dbReference type="PANTHER" id="PTHR42923">
    <property type="entry name" value="PROTOPORPHYRINOGEN OXIDASE"/>
    <property type="match status" value="1"/>
</dbReference>
<gene>
    <name evidence="2" type="ORF">HJC23_007901</name>
</gene>
<evidence type="ECO:0000313" key="2">
    <source>
        <dbReference type="EMBL" id="KAL3805940.1"/>
    </source>
</evidence>
<dbReference type="InterPro" id="IPR002937">
    <property type="entry name" value="Amino_oxidase"/>
</dbReference>
<comment type="caution">
    <text evidence="2">The sequence shown here is derived from an EMBL/GenBank/DDBJ whole genome shotgun (WGS) entry which is preliminary data.</text>
</comment>
<dbReference type="SUPFAM" id="SSF51905">
    <property type="entry name" value="FAD/NAD(P)-binding domain"/>
    <property type="match status" value="1"/>
</dbReference>
<reference evidence="2 3" key="1">
    <citation type="journal article" date="2020" name="G3 (Bethesda)">
        <title>Improved Reference Genome for Cyclotella cryptica CCMP332, a Model for Cell Wall Morphogenesis, Salinity Adaptation, and Lipid Production in Diatoms (Bacillariophyta).</title>
        <authorList>
            <person name="Roberts W.R."/>
            <person name="Downey K.M."/>
            <person name="Ruck E.C."/>
            <person name="Traller J.C."/>
            <person name="Alverson A.J."/>
        </authorList>
    </citation>
    <scope>NUCLEOTIDE SEQUENCE [LARGE SCALE GENOMIC DNA]</scope>
    <source>
        <strain evidence="2 3">CCMP332</strain>
    </source>
</reference>
<dbReference type="Proteomes" id="UP001516023">
    <property type="component" value="Unassembled WGS sequence"/>
</dbReference>
<feature type="domain" description="Amine oxidase" evidence="1">
    <location>
        <begin position="71"/>
        <end position="560"/>
    </location>
</feature>
<accession>A0ABD3R0A3</accession>
<name>A0ABD3R0A3_9STRA</name>
<evidence type="ECO:0000259" key="1">
    <source>
        <dbReference type="Pfam" id="PF01593"/>
    </source>
</evidence>
<protein>
    <recommendedName>
        <fullName evidence="1">Amine oxidase domain-containing protein</fullName>
    </recommendedName>
</protein>
<dbReference type="InterPro" id="IPR036188">
    <property type="entry name" value="FAD/NAD-bd_sf"/>
</dbReference>
<organism evidence="2 3">
    <name type="scientific">Cyclotella cryptica</name>
    <dbReference type="NCBI Taxonomy" id="29204"/>
    <lineage>
        <taxon>Eukaryota</taxon>
        <taxon>Sar</taxon>
        <taxon>Stramenopiles</taxon>
        <taxon>Ochrophyta</taxon>
        <taxon>Bacillariophyta</taxon>
        <taxon>Coscinodiscophyceae</taxon>
        <taxon>Thalassiosirophycidae</taxon>
        <taxon>Stephanodiscales</taxon>
        <taxon>Stephanodiscaceae</taxon>
        <taxon>Cyclotella</taxon>
    </lineage>
</organism>